<keyword evidence="2" id="KW-1185">Reference proteome</keyword>
<evidence type="ECO:0000313" key="1">
    <source>
        <dbReference type="EMBL" id="RXI39064.1"/>
    </source>
</evidence>
<gene>
    <name evidence="1" type="ORF">CP963_10335</name>
</gene>
<dbReference type="Proteomes" id="UP000290378">
    <property type="component" value="Unassembled WGS sequence"/>
</dbReference>
<dbReference type="AlphaFoldDB" id="A0A6M8N7K4"/>
<protein>
    <submittedName>
        <fullName evidence="1">Uncharacterized protein</fullName>
    </submittedName>
</protein>
<dbReference type="RefSeq" id="WP_129014096.1">
    <property type="nucleotide sequence ID" value="NZ_CBCSEI010000012.1"/>
</dbReference>
<reference evidence="1 2" key="1">
    <citation type="submission" date="2017-09" db="EMBL/GenBank/DDBJ databases">
        <title>Genomics of the genus Arcobacter.</title>
        <authorList>
            <person name="Perez-Cataluna A."/>
            <person name="Figueras M.J."/>
            <person name="Salas-Masso N."/>
        </authorList>
    </citation>
    <scope>NUCLEOTIDE SEQUENCE [LARGE SCALE GENOMIC DNA]</scope>
    <source>
        <strain evidence="1 2">CECT 7834</strain>
    </source>
</reference>
<sequence length="69" mass="8468">MQLKENMTEILKLLNSNLYEYDQKENIIKLQNSYYSSEHQIYKEMIEISEFLSNANIYYKIDENYNFIL</sequence>
<accession>A0A6M8N7K4</accession>
<organism evidence="1 2">
    <name type="scientific">Arcobacter cloacae</name>
    <dbReference type="NCBI Taxonomy" id="1054034"/>
    <lineage>
        <taxon>Bacteria</taxon>
        <taxon>Pseudomonadati</taxon>
        <taxon>Campylobacterota</taxon>
        <taxon>Epsilonproteobacteria</taxon>
        <taxon>Campylobacterales</taxon>
        <taxon>Arcobacteraceae</taxon>
        <taxon>Arcobacter</taxon>
    </lineage>
</organism>
<name>A0A6M8N7K4_9BACT</name>
<evidence type="ECO:0000313" key="2">
    <source>
        <dbReference type="Proteomes" id="UP000290378"/>
    </source>
</evidence>
<comment type="caution">
    <text evidence="1">The sequence shown here is derived from an EMBL/GenBank/DDBJ whole genome shotgun (WGS) entry which is preliminary data.</text>
</comment>
<proteinExistence type="predicted"/>
<dbReference type="EMBL" id="NXII01000015">
    <property type="protein sequence ID" value="RXI39064.1"/>
    <property type="molecule type" value="Genomic_DNA"/>
</dbReference>